<feature type="domain" description="Enoyl reductase (ER)" evidence="6">
    <location>
        <begin position="11"/>
        <end position="330"/>
    </location>
</feature>
<dbReference type="InterPro" id="IPR036291">
    <property type="entry name" value="NAD(P)-bd_dom_sf"/>
</dbReference>
<evidence type="ECO:0000313" key="8">
    <source>
        <dbReference type="Proteomes" id="UP001501476"/>
    </source>
</evidence>
<dbReference type="SMART" id="SM00829">
    <property type="entry name" value="PKS_ER"/>
    <property type="match status" value="1"/>
</dbReference>
<dbReference type="SUPFAM" id="SSF50129">
    <property type="entry name" value="GroES-like"/>
    <property type="match status" value="1"/>
</dbReference>
<keyword evidence="2 5" id="KW-0479">Metal-binding</keyword>
<dbReference type="InterPro" id="IPR002328">
    <property type="entry name" value="ADH_Zn_CS"/>
</dbReference>
<dbReference type="PANTHER" id="PTHR42683">
    <property type="entry name" value="ALDEHYDE REDUCTASE"/>
    <property type="match status" value="1"/>
</dbReference>
<dbReference type="InterPro" id="IPR047109">
    <property type="entry name" value="CAD-like"/>
</dbReference>
<dbReference type="InterPro" id="IPR020843">
    <property type="entry name" value="ER"/>
</dbReference>
<keyword evidence="8" id="KW-1185">Reference proteome</keyword>
<accession>A0ABP3CY20</accession>
<proteinExistence type="inferred from homology"/>
<comment type="cofactor">
    <cofactor evidence="1 5">
        <name>Zn(2+)</name>
        <dbReference type="ChEBI" id="CHEBI:29105"/>
    </cofactor>
</comment>
<dbReference type="SUPFAM" id="SSF51735">
    <property type="entry name" value="NAD(P)-binding Rossmann-fold domains"/>
    <property type="match status" value="1"/>
</dbReference>
<evidence type="ECO:0000256" key="2">
    <source>
        <dbReference type="ARBA" id="ARBA00022723"/>
    </source>
</evidence>
<keyword evidence="4" id="KW-0560">Oxidoreductase</keyword>
<dbReference type="Pfam" id="PF00107">
    <property type="entry name" value="ADH_zinc_N"/>
    <property type="match status" value="1"/>
</dbReference>
<evidence type="ECO:0000256" key="1">
    <source>
        <dbReference type="ARBA" id="ARBA00001947"/>
    </source>
</evidence>
<comment type="similarity">
    <text evidence="5">Belongs to the zinc-containing alcohol dehydrogenase family.</text>
</comment>
<dbReference type="InterPro" id="IPR013154">
    <property type="entry name" value="ADH-like_N"/>
</dbReference>
<evidence type="ECO:0000256" key="3">
    <source>
        <dbReference type="ARBA" id="ARBA00022833"/>
    </source>
</evidence>
<evidence type="ECO:0000256" key="4">
    <source>
        <dbReference type="ARBA" id="ARBA00023002"/>
    </source>
</evidence>
<organism evidence="7 8">
    <name type="scientific">Methylophaga marina</name>
    <dbReference type="NCBI Taxonomy" id="45495"/>
    <lineage>
        <taxon>Bacteria</taxon>
        <taxon>Pseudomonadati</taxon>
        <taxon>Pseudomonadota</taxon>
        <taxon>Gammaproteobacteria</taxon>
        <taxon>Thiotrichales</taxon>
        <taxon>Piscirickettsiaceae</taxon>
        <taxon>Methylophaga</taxon>
    </lineage>
</organism>
<dbReference type="PROSITE" id="PS00059">
    <property type="entry name" value="ADH_ZINC"/>
    <property type="match status" value="1"/>
</dbReference>
<dbReference type="Pfam" id="PF08240">
    <property type="entry name" value="ADH_N"/>
    <property type="match status" value="1"/>
</dbReference>
<dbReference type="RefSeq" id="WP_286304821.1">
    <property type="nucleotide sequence ID" value="NZ_AP027741.1"/>
</dbReference>
<dbReference type="Proteomes" id="UP001501476">
    <property type="component" value="Unassembled WGS sequence"/>
</dbReference>
<dbReference type="InterPro" id="IPR013149">
    <property type="entry name" value="ADH-like_C"/>
</dbReference>
<gene>
    <name evidence="7" type="ORF">GCM10008964_07220</name>
</gene>
<protein>
    <submittedName>
        <fullName evidence="7">NAD(P)-dependent alcohol dehydrogenase</fullName>
    </submittedName>
</protein>
<name>A0ABP3CY20_9GAMM</name>
<dbReference type="InterPro" id="IPR011032">
    <property type="entry name" value="GroES-like_sf"/>
</dbReference>
<evidence type="ECO:0000259" key="6">
    <source>
        <dbReference type="SMART" id="SM00829"/>
    </source>
</evidence>
<reference evidence="8" key="1">
    <citation type="journal article" date="2019" name="Int. J. Syst. Evol. Microbiol.">
        <title>The Global Catalogue of Microorganisms (GCM) 10K type strain sequencing project: providing services to taxonomists for standard genome sequencing and annotation.</title>
        <authorList>
            <consortium name="The Broad Institute Genomics Platform"/>
            <consortium name="The Broad Institute Genome Sequencing Center for Infectious Disease"/>
            <person name="Wu L."/>
            <person name="Ma J."/>
        </authorList>
    </citation>
    <scope>NUCLEOTIDE SEQUENCE [LARGE SCALE GENOMIC DNA]</scope>
    <source>
        <strain evidence="8">JCM 6886</strain>
    </source>
</reference>
<evidence type="ECO:0000313" key="7">
    <source>
        <dbReference type="EMBL" id="GAA0218216.1"/>
    </source>
</evidence>
<dbReference type="Gene3D" id="3.90.180.10">
    <property type="entry name" value="Medium-chain alcohol dehydrogenases, catalytic domain"/>
    <property type="match status" value="1"/>
</dbReference>
<comment type="caution">
    <text evidence="7">The sequence shown here is derived from an EMBL/GenBank/DDBJ whole genome shotgun (WGS) entry which is preliminary data.</text>
</comment>
<sequence>MINAYAAMNPGEKLTPYTFDPGELGKNEVEITVKYCGICHSDISMIDNDWGMSSYPLVAGHEVVGVINQIGKAVTQFHVGQIVGLGWYADYCESCEQCHNGDENLCADLTGTVVSHHGGFADKVRANANSVIALPENMVLESVGPLLCGGVTVFNPLVQFGIKPTDKVAVIGIGGLGHIALQFLNAWGCEVTAFTSENKLQEALAMGAHFSVDSRDETAMALLPRKFDMILSTVNVKLDWNLYLSKLKPKGRLHFVGATLEPLDLRVFNLTEAQRSVSGSDTGSMQTSNMMLEFAQRHGVKPVIERYPFEQINEAIDKLRKGDVRYRIVLEY</sequence>
<dbReference type="EMBL" id="BAAADG010000003">
    <property type="protein sequence ID" value="GAA0218216.1"/>
    <property type="molecule type" value="Genomic_DNA"/>
</dbReference>
<dbReference type="CDD" id="cd05283">
    <property type="entry name" value="CAD1"/>
    <property type="match status" value="1"/>
</dbReference>
<dbReference type="Gene3D" id="3.40.50.720">
    <property type="entry name" value="NAD(P)-binding Rossmann-like Domain"/>
    <property type="match status" value="1"/>
</dbReference>
<keyword evidence="3 5" id="KW-0862">Zinc</keyword>
<evidence type="ECO:0000256" key="5">
    <source>
        <dbReference type="RuleBase" id="RU361277"/>
    </source>
</evidence>